<feature type="region of interest" description="Disordered" evidence="1">
    <location>
        <begin position="183"/>
        <end position="214"/>
    </location>
</feature>
<dbReference type="Proteomes" id="UP000271974">
    <property type="component" value="Unassembled WGS sequence"/>
</dbReference>
<evidence type="ECO:0000313" key="3">
    <source>
        <dbReference type="Proteomes" id="UP000271974"/>
    </source>
</evidence>
<evidence type="ECO:0000256" key="1">
    <source>
        <dbReference type="SAM" id="MobiDB-lite"/>
    </source>
</evidence>
<feature type="region of interest" description="Disordered" evidence="1">
    <location>
        <begin position="245"/>
        <end position="264"/>
    </location>
</feature>
<keyword evidence="3" id="KW-1185">Reference proteome</keyword>
<gene>
    <name evidence="2" type="ORF">EGW08_004251</name>
</gene>
<reference evidence="2 3" key="1">
    <citation type="submission" date="2019-01" db="EMBL/GenBank/DDBJ databases">
        <title>A draft genome assembly of the solar-powered sea slug Elysia chlorotica.</title>
        <authorList>
            <person name="Cai H."/>
            <person name="Li Q."/>
            <person name="Fang X."/>
            <person name="Li J."/>
            <person name="Curtis N.E."/>
            <person name="Altenburger A."/>
            <person name="Shibata T."/>
            <person name="Feng M."/>
            <person name="Maeda T."/>
            <person name="Schwartz J.A."/>
            <person name="Shigenobu S."/>
            <person name="Lundholm N."/>
            <person name="Nishiyama T."/>
            <person name="Yang H."/>
            <person name="Hasebe M."/>
            <person name="Li S."/>
            <person name="Pierce S.K."/>
            <person name="Wang J."/>
        </authorList>
    </citation>
    <scope>NUCLEOTIDE SEQUENCE [LARGE SCALE GENOMIC DNA]</scope>
    <source>
        <strain evidence="2">EC2010</strain>
        <tissue evidence="2">Whole organism of an adult</tissue>
    </source>
</reference>
<organism evidence="2 3">
    <name type="scientific">Elysia chlorotica</name>
    <name type="common">Eastern emerald elysia</name>
    <name type="synonym">Sea slug</name>
    <dbReference type="NCBI Taxonomy" id="188477"/>
    <lineage>
        <taxon>Eukaryota</taxon>
        <taxon>Metazoa</taxon>
        <taxon>Spiralia</taxon>
        <taxon>Lophotrochozoa</taxon>
        <taxon>Mollusca</taxon>
        <taxon>Gastropoda</taxon>
        <taxon>Heterobranchia</taxon>
        <taxon>Euthyneura</taxon>
        <taxon>Panpulmonata</taxon>
        <taxon>Sacoglossa</taxon>
        <taxon>Placobranchoidea</taxon>
        <taxon>Plakobranchidae</taxon>
        <taxon>Elysia</taxon>
    </lineage>
</organism>
<feature type="compositionally biased region" description="Basic residues" evidence="1">
    <location>
        <begin position="7"/>
        <end position="17"/>
    </location>
</feature>
<dbReference type="EMBL" id="RQTK01000095">
    <property type="protein sequence ID" value="RUS87973.1"/>
    <property type="molecule type" value="Genomic_DNA"/>
</dbReference>
<name>A0A3S0ZVT8_ELYCH</name>
<dbReference type="AlphaFoldDB" id="A0A3S0ZVT8"/>
<sequence>MPFWSHKSNKQSAKRGVHFTAQDQFESSDEPPDSVLDQIRHMKLQKEAARSRSKDRHHHGNGGKADSGKTSGSGHTFIPPPLNRAATAPLPVSSSRCRRSRSVRKSSSLGESLDNWELELHGKRLRELSQIDEYVRYLRQSPEEEAASHMSSRLCCAQVLKTLYLRHERRFVDLLQHTRPAHYPAQPTLDASSPDSESDPGKHGGPRRPICDTPCTSREDDIVLVDDVTDESQKVRQLQPALKKSNPGFFRQQGSRVPVAPKRGGLRLNLAPTPVKASALSPEFGPRTEDGLRLSASRDSFSDVLSDISDNKSKCLSLSESSRCSSNFSMAPFATTSDYAGGYEIY</sequence>
<comment type="caution">
    <text evidence="2">The sequence shown here is derived from an EMBL/GenBank/DDBJ whole genome shotgun (WGS) entry which is preliminary data.</text>
</comment>
<protein>
    <submittedName>
        <fullName evidence="2">Uncharacterized protein</fullName>
    </submittedName>
</protein>
<feature type="region of interest" description="Disordered" evidence="1">
    <location>
        <begin position="1"/>
        <end position="110"/>
    </location>
</feature>
<evidence type="ECO:0000313" key="2">
    <source>
        <dbReference type="EMBL" id="RUS87973.1"/>
    </source>
</evidence>
<proteinExistence type="predicted"/>
<accession>A0A3S0ZVT8</accession>
<feature type="compositionally biased region" description="Basic and acidic residues" evidence="1">
    <location>
        <begin position="38"/>
        <end position="52"/>
    </location>
</feature>
<dbReference type="OrthoDB" id="10528417at2759"/>